<dbReference type="InterPro" id="IPR017853">
    <property type="entry name" value="GH"/>
</dbReference>
<evidence type="ECO:0000256" key="1">
    <source>
        <dbReference type="ARBA" id="ARBA00000448"/>
    </source>
</evidence>
<dbReference type="InterPro" id="IPR001764">
    <property type="entry name" value="Glyco_hydro_3_N"/>
</dbReference>
<dbReference type="Pfam" id="PF00933">
    <property type="entry name" value="Glyco_hydro_3"/>
    <property type="match status" value="1"/>
</dbReference>
<dbReference type="EMBL" id="BAAABX010000012">
    <property type="protein sequence ID" value="GAA0393984.1"/>
    <property type="molecule type" value="Genomic_DNA"/>
</dbReference>
<evidence type="ECO:0000259" key="9">
    <source>
        <dbReference type="Pfam" id="PF00933"/>
    </source>
</evidence>
<reference evidence="12" key="1">
    <citation type="journal article" date="2019" name="Int. J. Syst. Evol. Microbiol.">
        <title>The Global Catalogue of Microorganisms (GCM) 10K type strain sequencing project: providing services to taxonomists for standard genome sequencing and annotation.</title>
        <authorList>
            <consortium name="The Broad Institute Genomics Platform"/>
            <consortium name="The Broad Institute Genome Sequencing Center for Infectious Disease"/>
            <person name="Wu L."/>
            <person name="Ma J."/>
        </authorList>
    </citation>
    <scope>NUCLEOTIDE SEQUENCE [LARGE SCALE GENOMIC DNA]</scope>
    <source>
        <strain evidence="12">JCM 4788</strain>
    </source>
</reference>
<dbReference type="EC" id="3.2.1.21" evidence="3"/>
<gene>
    <name evidence="11" type="ORF">GCM10010357_13570</name>
</gene>
<dbReference type="InterPro" id="IPR019800">
    <property type="entry name" value="Glyco_hydro_3_AS"/>
</dbReference>
<evidence type="ECO:0000256" key="7">
    <source>
        <dbReference type="RuleBase" id="RU361161"/>
    </source>
</evidence>
<evidence type="ECO:0000259" key="10">
    <source>
        <dbReference type="Pfam" id="PF01915"/>
    </source>
</evidence>
<keyword evidence="6 7" id="KW-0326">Glycosidase</keyword>
<evidence type="ECO:0000313" key="12">
    <source>
        <dbReference type="Proteomes" id="UP001500879"/>
    </source>
</evidence>
<dbReference type="Pfam" id="PF01915">
    <property type="entry name" value="Glyco_hydro_3_C"/>
    <property type="match status" value="1"/>
</dbReference>
<accession>A0ABP3I8Z3</accession>
<organism evidence="11 12">
    <name type="scientific">Streptomyces luteireticuli</name>
    <dbReference type="NCBI Taxonomy" id="173858"/>
    <lineage>
        <taxon>Bacteria</taxon>
        <taxon>Bacillati</taxon>
        <taxon>Actinomycetota</taxon>
        <taxon>Actinomycetes</taxon>
        <taxon>Kitasatosporales</taxon>
        <taxon>Streptomycetaceae</taxon>
        <taxon>Streptomyces</taxon>
    </lineage>
</organism>
<dbReference type="Gene3D" id="3.20.20.300">
    <property type="entry name" value="Glycoside hydrolase, family 3, N-terminal domain"/>
    <property type="match status" value="1"/>
</dbReference>
<dbReference type="Proteomes" id="UP001500879">
    <property type="component" value="Unassembled WGS sequence"/>
</dbReference>
<dbReference type="SUPFAM" id="SSF52279">
    <property type="entry name" value="Beta-D-glucan exohydrolase, C-terminal domain"/>
    <property type="match status" value="1"/>
</dbReference>
<dbReference type="SUPFAM" id="SSF51445">
    <property type="entry name" value="(Trans)glycosidases"/>
    <property type="match status" value="1"/>
</dbReference>
<keyword evidence="4 8" id="KW-0732">Signal</keyword>
<dbReference type="GO" id="GO:0016787">
    <property type="term" value="F:hydrolase activity"/>
    <property type="evidence" value="ECO:0007669"/>
    <property type="project" value="UniProtKB-KW"/>
</dbReference>
<evidence type="ECO:0000256" key="4">
    <source>
        <dbReference type="ARBA" id="ARBA00022729"/>
    </source>
</evidence>
<evidence type="ECO:0000256" key="6">
    <source>
        <dbReference type="ARBA" id="ARBA00023295"/>
    </source>
</evidence>
<evidence type="ECO:0000256" key="8">
    <source>
        <dbReference type="SAM" id="SignalP"/>
    </source>
</evidence>
<dbReference type="InterPro" id="IPR051915">
    <property type="entry name" value="Cellulose_Degrad_GH3"/>
</dbReference>
<keyword evidence="12" id="KW-1185">Reference proteome</keyword>
<proteinExistence type="inferred from homology"/>
<keyword evidence="5 7" id="KW-0378">Hydrolase</keyword>
<dbReference type="Gene3D" id="3.40.50.1700">
    <property type="entry name" value="Glycoside hydrolase family 3 C-terminal domain"/>
    <property type="match status" value="1"/>
</dbReference>
<protein>
    <recommendedName>
        <fullName evidence="3">beta-glucosidase</fullName>
        <ecNumber evidence="3">3.2.1.21</ecNumber>
    </recommendedName>
</protein>
<dbReference type="RefSeq" id="WP_344020944.1">
    <property type="nucleotide sequence ID" value="NZ_BAAABX010000012.1"/>
</dbReference>
<dbReference type="PANTHER" id="PTHR30620">
    <property type="entry name" value="PERIPLASMIC BETA-GLUCOSIDASE-RELATED"/>
    <property type="match status" value="1"/>
</dbReference>
<feature type="chain" id="PRO_5046613324" description="beta-glucosidase" evidence="8">
    <location>
        <begin position="28"/>
        <end position="647"/>
    </location>
</feature>
<sequence length="647" mass="70247">MRGRMFHARPWRYTTVLSAGSVLVALAQPFPARPPETAAAPYRDARLPVERRVDDLLGRMTLEEKAGQMTQATRGTVDPDAITRLGLGALLSAAGTAPTPNTPAAWADMVDAYQRRALATRLHIPLLYATDSVHGDNNLLGATVFPHNIAMGATRDPALVRQAARITATETRASGPQWVLGPCLCVVRDDRWGRTYESYGEDPRLVESMETAVDGLQGTNTKDLARPDHVLATAKHFAGDGDTAYGTSTTKGFTIDQGVTVTDHPHFERVDLAPYRSAVRRHHVGSVMASYSSVGWTDRADRRPVRMSAHKELLTGVLKRRMGFPGILVSDWEAIHQLPGDHATRVRTAVNAGIDMLMEGADAARTVPAVVTEVRAGRIPLARVDDAVRRILRAKFRLGLFEHPFTDRRNARTIGSAAHRALARRAVAESQVLLKNDRHALPLRPSQRLYVAGANADDLGDQAGGWTLTWQGAPGHTIPGTSILRGIRRYARHVTYSADASAPMRGHDVGIVVIGETPYAEGEGDVGNHGRSLNLSARDRAAVDRVCTAVPTCVVLDVAGRPQIVTGELRRAAAFVMAWLPGSEGEGVADVLFGERPFTGKLPVSWPRSQAQEPVNVGDRHYDPLYRYGYGLTTSSRAGRPPSRTGR</sequence>
<evidence type="ECO:0000256" key="3">
    <source>
        <dbReference type="ARBA" id="ARBA00012744"/>
    </source>
</evidence>
<evidence type="ECO:0000256" key="2">
    <source>
        <dbReference type="ARBA" id="ARBA00005336"/>
    </source>
</evidence>
<dbReference type="InterPro" id="IPR002772">
    <property type="entry name" value="Glyco_hydro_3_C"/>
</dbReference>
<comment type="catalytic activity">
    <reaction evidence="1">
        <text>Hydrolysis of terminal, non-reducing beta-D-glucosyl residues with release of beta-D-glucose.</text>
        <dbReference type="EC" id="3.2.1.21"/>
    </reaction>
</comment>
<comment type="similarity">
    <text evidence="2 7">Belongs to the glycosyl hydrolase 3 family.</text>
</comment>
<evidence type="ECO:0000256" key="5">
    <source>
        <dbReference type="ARBA" id="ARBA00022801"/>
    </source>
</evidence>
<dbReference type="InterPro" id="IPR036881">
    <property type="entry name" value="Glyco_hydro_3_C_sf"/>
</dbReference>
<evidence type="ECO:0000313" key="11">
    <source>
        <dbReference type="EMBL" id="GAA0393984.1"/>
    </source>
</evidence>
<dbReference type="PROSITE" id="PS00775">
    <property type="entry name" value="GLYCOSYL_HYDROL_F3"/>
    <property type="match status" value="1"/>
</dbReference>
<feature type="domain" description="Glycoside hydrolase family 3 C-terminal" evidence="10">
    <location>
        <begin position="432"/>
        <end position="633"/>
    </location>
</feature>
<name>A0ABP3I8Z3_9ACTN</name>
<comment type="caution">
    <text evidence="11">The sequence shown here is derived from an EMBL/GenBank/DDBJ whole genome shotgun (WGS) entry which is preliminary data.</text>
</comment>
<feature type="signal peptide" evidence="8">
    <location>
        <begin position="1"/>
        <end position="27"/>
    </location>
</feature>
<feature type="domain" description="Glycoside hydrolase family 3 N-terminal" evidence="9">
    <location>
        <begin position="61"/>
        <end position="393"/>
    </location>
</feature>
<dbReference type="PANTHER" id="PTHR30620:SF16">
    <property type="entry name" value="LYSOSOMAL BETA GLUCOSIDASE"/>
    <property type="match status" value="1"/>
</dbReference>
<dbReference type="PRINTS" id="PR00133">
    <property type="entry name" value="GLHYDRLASE3"/>
</dbReference>
<dbReference type="InterPro" id="IPR036962">
    <property type="entry name" value="Glyco_hydro_3_N_sf"/>
</dbReference>